<keyword evidence="16" id="KW-1185">Reference proteome</keyword>
<evidence type="ECO:0000256" key="11">
    <source>
        <dbReference type="PIRSR" id="PIRSR601834-1"/>
    </source>
</evidence>
<keyword evidence="7" id="KW-0249">Electron transport</keyword>
<evidence type="ECO:0000313" key="15">
    <source>
        <dbReference type="EMBL" id="CAD8152660.1"/>
    </source>
</evidence>
<comment type="subcellular location">
    <subcellularLocation>
        <location evidence="2">Membrane</location>
    </subcellularLocation>
</comment>
<evidence type="ECO:0000259" key="14">
    <source>
        <dbReference type="Pfam" id="PF03188"/>
    </source>
</evidence>
<evidence type="ECO:0000259" key="13">
    <source>
        <dbReference type="Pfam" id="PF00175"/>
    </source>
</evidence>
<keyword evidence="3" id="KW-0813">Transport</keyword>
<proteinExistence type="predicted"/>
<feature type="domain" description="Cytochrome b561" evidence="14">
    <location>
        <begin position="73"/>
        <end position="176"/>
    </location>
</feature>
<dbReference type="OMA" id="WRIIFEW"/>
<keyword evidence="8 12" id="KW-1133">Transmembrane helix</keyword>
<dbReference type="AlphaFoldDB" id="A0A8S1TK44"/>
<evidence type="ECO:0000256" key="6">
    <source>
        <dbReference type="ARBA" id="ARBA00022827"/>
    </source>
</evidence>
<comment type="cofactor">
    <cofactor evidence="1 11">
        <name>FAD</name>
        <dbReference type="ChEBI" id="CHEBI:57692"/>
    </cofactor>
</comment>
<dbReference type="GO" id="GO:0071949">
    <property type="term" value="F:FAD binding"/>
    <property type="evidence" value="ECO:0007669"/>
    <property type="project" value="TreeGrafter"/>
</dbReference>
<feature type="domain" description="Oxidoreductase FAD/NAD(P)-binding" evidence="13">
    <location>
        <begin position="486"/>
        <end position="619"/>
    </location>
</feature>
<keyword evidence="10 12" id="KW-0472">Membrane</keyword>
<sequence length="636" mass="73298">MSLFLQTNCKNDFEQSNKFLQSQNEEEFGFVDLRNDSEEKHTAFYYHKWANFIVWGILADLGILANRYGSLSKHRLNLHSIIMGLCVVPTVIAEILMIAIWNPPEFYGNQNLGSIHAPIGFAYLGLMILQSAGGVILKLCIESSNPQKYTKIMSLGHIYLGYSMYFLGKIQCGFGFYIVYSNMKGEGKGNLIMFWIVYALLFFWRIIFEWLYQKGTLFEYFYSANQPTDRTGSIQDSLFVQYLIQNDQLNIEKEYSNKMWFIFNNSIVDLTGFVHPGGQYFWEKTKGREISRFIYGGQSLEDGNTAAYTHSNRVITLIQRQTIGHLNANSNENVTQQNINKWTLVNHLMISEKISLFGFKNSSKQIESKLTNLHQFGKYYQIKSSVNKNISVRQYTSVVSMAPENIQYREKLINLIQQLNKIKSEDIVSMDQQARYLNELPLIIKKYESNFGFSQYIHSHLNEDYEIEGPYGPSLGLPNKGRVVIVCGGTGILPFLDLLDFQLQSATYQIVKKKFGQKVAERLNPFECQFSNGLHITLVLAIAHKSELIGLEIFKSLMSLQNELEEQSFRMILKITEQIEGFTCVNERFDKEFMRQQLGQLSQYDKFYVCGPPVMNQAVPQALTSLGVQEKYIHYV</sequence>
<evidence type="ECO:0000256" key="9">
    <source>
        <dbReference type="ARBA" id="ARBA00023002"/>
    </source>
</evidence>
<dbReference type="OrthoDB" id="289651at2759"/>
<dbReference type="GO" id="GO:0016491">
    <property type="term" value="F:oxidoreductase activity"/>
    <property type="evidence" value="ECO:0007669"/>
    <property type="project" value="UniProtKB-KW"/>
</dbReference>
<gene>
    <name evidence="15" type="ORF">POCTA_138.1.T0260378</name>
</gene>
<feature type="transmembrane region" description="Helical" evidence="12">
    <location>
        <begin position="81"/>
        <end position="101"/>
    </location>
</feature>
<feature type="transmembrane region" description="Helical" evidence="12">
    <location>
        <begin position="192"/>
        <end position="212"/>
    </location>
</feature>
<name>A0A8S1TK44_PAROT</name>
<keyword evidence="9" id="KW-0560">Oxidoreductase</keyword>
<feature type="binding site" evidence="11">
    <location>
        <position position="443"/>
    </location>
    <ligand>
        <name>FAD</name>
        <dbReference type="ChEBI" id="CHEBI:57692"/>
    </ligand>
</feature>
<dbReference type="Proteomes" id="UP000683925">
    <property type="component" value="Unassembled WGS sequence"/>
</dbReference>
<dbReference type="GO" id="GO:0016020">
    <property type="term" value="C:membrane"/>
    <property type="evidence" value="ECO:0007669"/>
    <property type="project" value="UniProtKB-SubCell"/>
</dbReference>
<dbReference type="Pfam" id="PF00175">
    <property type="entry name" value="NAD_binding_1"/>
    <property type="match status" value="1"/>
</dbReference>
<evidence type="ECO:0000256" key="5">
    <source>
        <dbReference type="ARBA" id="ARBA00022692"/>
    </source>
</evidence>
<evidence type="ECO:0000256" key="3">
    <source>
        <dbReference type="ARBA" id="ARBA00022448"/>
    </source>
</evidence>
<evidence type="ECO:0000256" key="10">
    <source>
        <dbReference type="ARBA" id="ARBA00023136"/>
    </source>
</evidence>
<feature type="transmembrane region" description="Helical" evidence="12">
    <location>
        <begin position="162"/>
        <end position="180"/>
    </location>
</feature>
<evidence type="ECO:0000256" key="12">
    <source>
        <dbReference type="SAM" id="Phobius"/>
    </source>
</evidence>
<dbReference type="Pfam" id="PF03188">
    <property type="entry name" value="Cytochrom_B561"/>
    <property type="match status" value="1"/>
</dbReference>
<evidence type="ECO:0000256" key="2">
    <source>
        <dbReference type="ARBA" id="ARBA00004370"/>
    </source>
</evidence>
<dbReference type="PANTHER" id="PTHR19370:SF185">
    <property type="entry name" value="NADH-CYTOCHROME B5 REDUCTASE"/>
    <property type="match status" value="1"/>
</dbReference>
<protein>
    <submittedName>
        <fullName evidence="15">Uncharacterized protein</fullName>
    </submittedName>
</protein>
<evidence type="ECO:0000256" key="4">
    <source>
        <dbReference type="ARBA" id="ARBA00022630"/>
    </source>
</evidence>
<dbReference type="InterPro" id="IPR001834">
    <property type="entry name" value="CBR-like"/>
</dbReference>
<keyword evidence="4 11" id="KW-0285">Flavoprotein</keyword>
<evidence type="ECO:0000256" key="1">
    <source>
        <dbReference type="ARBA" id="ARBA00001974"/>
    </source>
</evidence>
<feature type="transmembrane region" description="Helical" evidence="12">
    <location>
        <begin position="121"/>
        <end position="141"/>
    </location>
</feature>
<evidence type="ECO:0000256" key="8">
    <source>
        <dbReference type="ARBA" id="ARBA00022989"/>
    </source>
</evidence>
<organism evidence="15 16">
    <name type="scientific">Paramecium octaurelia</name>
    <dbReference type="NCBI Taxonomy" id="43137"/>
    <lineage>
        <taxon>Eukaryota</taxon>
        <taxon>Sar</taxon>
        <taxon>Alveolata</taxon>
        <taxon>Ciliophora</taxon>
        <taxon>Intramacronucleata</taxon>
        <taxon>Oligohymenophorea</taxon>
        <taxon>Peniculida</taxon>
        <taxon>Parameciidae</taxon>
        <taxon>Paramecium</taxon>
    </lineage>
</organism>
<evidence type="ECO:0000313" key="16">
    <source>
        <dbReference type="Proteomes" id="UP000683925"/>
    </source>
</evidence>
<feature type="binding site" evidence="11">
    <location>
        <position position="445"/>
    </location>
    <ligand>
        <name>FAD</name>
        <dbReference type="ChEBI" id="CHEBI:57692"/>
    </ligand>
</feature>
<dbReference type="EMBL" id="CAJJDP010000026">
    <property type="protein sequence ID" value="CAD8152660.1"/>
    <property type="molecule type" value="Genomic_DNA"/>
</dbReference>
<dbReference type="InterPro" id="IPR001433">
    <property type="entry name" value="OxRdtase_FAD/NAD-bd"/>
</dbReference>
<dbReference type="CDD" id="cd00322">
    <property type="entry name" value="FNR_like"/>
    <property type="match status" value="1"/>
</dbReference>
<dbReference type="CDD" id="cd08760">
    <property type="entry name" value="Cyt_b561_FRRS1_like"/>
    <property type="match status" value="1"/>
</dbReference>
<comment type="caution">
    <text evidence="15">The sequence shown here is derived from an EMBL/GenBank/DDBJ whole genome shotgun (WGS) entry which is preliminary data.</text>
</comment>
<reference evidence="15" key="1">
    <citation type="submission" date="2021-01" db="EMBL/GenBank/DDBJ databases">
        <authorList>
            <consortium name="Genoscope - CEA"/>
            <person name="William W."/>
        </authorList>
    </citation>
    <scope>NUCLEOTIDE SEQUENCE</scope>
</reference>
<dbReference type="PANTHER" id="PTHR19370">
    <property type="entry name" value="NADH-CYTOCHROME B5 REDUCTASE"/>
    <property type="match status" value="1"/>
</dbReference>
<dbReference type="InterPro" id="IPR006593">
    <property type="entry name" value="Cyt_b561/ferric_Rdtase_TM"/>
</dbReference>
<keyword evidence="6 11" id="KW-0274">FAD</keyword>
<feature type="binding site" evidence="11">
    <location>
        <position position="454"/>
    </location>
    <ligand>
        <name>FAD</name>
        <dbReference type="ChEBI" id="CHEBI:57692"/>
    </ligand>
</feature>
<keyword evidence="5 12" id="KW-0812">Transmembrane</keyword>
<feature type="transmembrane region" description="Helical" evidence="12">
    <location>
        <begin position="49"/>
        <end position="69"/>
    </location>
</feature>
<evidence type="ECO:0000256" key="7">
    <source>
        <dbReference type="ARBA" id="ARBA00022982"/>
    </source>
</evidence>
<accession>A0A8S1TK44</accession>